<dbReference type="OrthoDB" id="4793383at2"/>
<dbReference type="GeneID" id="97302989"/>
<proteinExistence type="predicted"/>
<evidence type="ECO:0000313" key="2">
    <source>
        <dbReference type="Proteomes" id="UP000317715"/>
    </source>
</evidence>
<dbReference type="RefSeq" id="WP_141284422.1">
    <property type="nucleotide sequence ID" value="NZ_BAAAWK010000001.1"/>
</dbReference>
<comment type="caution">
    <text evidence="1">The sequence shown here is derived from an EMBL/GenBank/DDBJ whole genome shotgun (WGS) entry which is preliminary data.</text>
</comment>
<sequence>MTTGSAASIHQWTKVCESAEKAEIIAERDQLKLRVLGAAVSVVLEAGVTPDLYAELRRVWSRCLDESDEWLFHARDISVPASGRSQERPFQATVSSTSGTTTVAAGTFREFASNLTTAVTLAGITECRGDLVMLHGAALAEEKTGRAVALVGRSGMGKTTATKRLGAGLGYITDETVGVDASGRIVPYAKPLSLIVGDPAAPKKQVGPDDLELLMAPAAPMLASLVLLDRNPDAADPKVVPLSHAEAIIELAPHTSSLGDVNRPLSRLCGILDATGGAVRVSYREAGDLAAVLAAILERPAISKTWRSVLAEDTQATQGLPHPDAVRSMVLKRAELLDAVEFPLPDGQGTELIAMTGQGVVRLTGIGPAIWRALATPCDLNGIAGRIASLIGLPEGYESHLLKGVEELKFHGILLDSSATETSES</sequence>
<dbReference type="SUPFAM" id="SSF53795">
    <property type="entry name" value="PEP carboxykinase-like"/>
    <property type="match status" value="1"/>
</dbReference>
<reference evidence="1 2" key="1">
    <citation type="submission" date="2019-06" db="EMBL/GenBank/DDBJ databases">
        <title>Whole genome shotgun sequence of Paenarthrobacter aurescens NBRC 12136.</title>
        <authorList>
            <person name="Hosoyama A."/>
            <person name="Uohara A."/>
            <person name="Ohji S."/>
            <person name="Ichikawa N."/>
        </authorList>
    </citation>
    <scope>NUCLEOTIDE SEQUENCE [LARGE SCALE GENOMIC DNA]</scope>
    <source>
        <strain evidence="1 2">NBRC 12136</strain>
    </source>
</reference>
<dbReference type="Gene3D" id="3.40.50.300">
    <property type="entry name" value="P-loop containing nucleotide triphosphate hydrolases"/>
    <property type="match status" value="1"/>
</dbReference>
<dbReference type="InterPro" id="IPR027417">
    <property type="entry name" value="P-loop_NTPase"/>
</dbReference>
<organism evidence="1 2">
    <name type="scientific">Paenarthrobacter aurescens</name>
    <name type="common">Arthrobacter aurescens</name>
    <dbReference type="NCBI Taxonomy" id="43663"/>
    <lineage>
        <taxon>Bacteria</taxon>
        <taxon>Bacillati</taxon>
        <taxon>Actinomycetota</taxon>
        <taxon>Actinomycetes</taxon>
        <taxon>Micrococcales</taxon>
        <taxon>Micrococcaceae</taxon>
        <taxon>Paenarthrobacter</taxon>
    </lineage>
</organism>
<protein>
    <submittedName>
        <fullName evidence="1">Uncharacterized protein</fullName>
    </submittedName>
</protein>
<accession>A0A4Y3NLG0</accession>
<dbReference type="EMBL" id="BJMD01000016">
    <property type="protein sequence ID" value="GEB20026.1"/>
    <property type="molecule type" value="Genomic_DNA"/>
</dbReference>
<evidence type="ECO:0000313" key="1">
    <source>
        <dbReference type="EMBL" id="GEB20026.1"/>
    </source>
</evidence>
<dbReference type="AlphaFoldDB" id="A0A4Y3NLG0"/>
<name>A0A4Y3NLG0_PAEAU</name>
<keyword evidence="2" id="KW-1185">Reference proteome</keyword>
<gene>
    <name evidence="1" type="ORF">AAU01_27810</name>
</gene>
<dbReference type="Proteomes" id="UP000317715">
    <property type="component" value="Unassembled WGS sequence"/>
</dbReference>